<dbReference type="AlphaFoldDB" id="A0A8J3F7D8"/>
<keyword evidence="2" id="KW-0472">Membrane</keyword>
<feature type="compositionally biased region" description="Pro residues" evidence="1">
    <location>
        <begin position="154"/>
        <end position="169"/>
    </location>
</feature>
<sequence>MAVSVRGRVLATAGAVAALVGPAVPASARPEQRVREVVFDGGGLLGLRCASTPDQDTITVTAETQLRVRNETGHRATLLMDGEPRGEIGEGTVAEVLFHRGPVEVALKPHCVVTRQEPLRVQVVGQPVEPGEPTPSPLPGTPSPQPTASAGAPTPSPTVAPLLRPPAGTPNPLVGLGPGGTAGSVDVPVVDEALAADGNPAAEPMAAVDPVVDRGPVTLLGLIALICIGGVSIGAIRAILAQRSIRAIRV</sequence>
<evidence type="ECO:0000313" key="3">
    <source>
        <dbReference type="EMBL" id="GGJ87896.1"/>
    </source>
</evidence>
<keyword evidence="4" id="KW-1185">Reference proteome</keyword>
<dbReference type="InterPro" id="IPR010916">
    <property type="entry name" value="TonB_box_CS"/>
</dbReference>
<keyword evidence="2" id="KW-0812">Transmembrane</keyword>
<evidence type="ECO:0000256" key="1">
    <source>
        <dbReference type="SAM" id="MobiDB-lite"/>
    </source>
</evidence>
<evidence type="ECO:0000313" key="4">
    <source>
        <dbReference type="Proteomes" id="UP000649739"/>
    </source>
</evidence>
<gene>
    <name evidence="3" type="ORF">GCM10010123_16860</name>
</gene>
<reference evidence="3" key="1">
    <citation type="journal article" date="2014" name="Int. J. Syst. Evol. Microbiol.">
        <title>Complete genome sequence of Corynebacterium casei LMG S-19264T (=DSM 44701T), isolated from a smear-ripened cheese.</title>
        <authorList>
            <consortium name="US DOE Joint Genome Institute (JGI-PGF)"/>
            <person name="Walter F."/>
            <person name="Albersmeier A."/>
            <person name="Kalinowski J."/>
            <person name="Ruckert C."/>
        </authorList>
    </citation>
    <scope>NUCLEOTIDE SEQUENCE</scope>
    <source>
        <strain evidence="3">JCM 3090</strain>
    </source>
</reference>
<feature type="compositionally biased region" description="Pro residues" evidence="1">
    <location>
        <begin position="130"/>
        <end position="145"/>
    </location>
</feature>
<dbReference type="EMBL" id="BMQB01000003">
    <property type="protein sequence ID" value="GGJ87896.1"/>
    <property type="molecule type" value="Genomic_DNA"/>
</dbReference>
<feature type="transmembrane region" description="Helical" evidence="2">
    <location>
        <begin position="219"/>
        <end position="240"/>
    </location>
</feature>
<organism evidence="3 4">
    <name type="scientific">Pilimelia anulata</name>
    <dbReference type="NCBI Taxonomy" id="53371"/>
    <lineage>
        <taxon>Bacteria</taxon>
        <taxon>Bacillati</taxon>
        <taxon>Actinomycetota</taxon>
        <taxon>Actinomycetes</taxon>
        <taxon>Micromonosporales</taxon>
        <taxon>Micromonosporaceae</taxon>
        <taxon>Pilimelia</taxon>
    </lineage>
</organism>
<comment type="caution">
    <text evidence="3">The sequence shown here is derived from an EMBL/GenBank/DDBJ whole genome shotgun (WGS) entry which is preliminary data.</text>
</comment>
<proteinExistence type="predicted"/>
<feature type="region of interest" description="Disordered" evidence="1">
    <location>
        <begin position="126"/>
        <end position="180"/>
    </location>
</feature>
<reference evidence="3" key="2">
    <citation type="submission" date="2020-09" db="EMBL/GenBank/DDBJ databases">
        <authorList>
            <person name="Sun Q."/>
            <person name="Ohkuma M."/>
        </authorList>
    </citation>
    <scope>NUCLEOTIDE SEQUENCE</scope>
    <source>
        <strain evidence="3">JCM 3090</strain>
    </source>
</reference>
<dbReference type="RefSeq" id="WP_189169516.1">
    <property type="nucleotide sequence ID" value="NZ_BMQB01000003.1"/>
</dbReference>
<protein>
    <submittedName>
        <fullName evidence="3">Uncharacterized protein</fullName>
    </submittedName>
</protein>
<evidence type="ECO:0000256" key="2">
    <source>
        <dbReference type="SAM" id="Phobius"/>
    </source>
</evidence>
<keyword evidence="2" id="KW-1133">Transmembrane helix</keyword>
<dbReference type="PROSITE" id="PS00430">
    <property type="entry name" value="TONB_DEPENDENT_REC_1"/>
    <property type="match status" value="1"/>
</dbReference>
<name>A0A8J3F7D8_9ACTN</name>
<accession>A0A8J3F7D8</accession>
<dbReference type="Proteomes" id="UP000649739">
    <property type="component" value="Unassembled WGS sequence"/>
</dbReference>